<evidence type="ECO:0000259" key="17">
    <source>
        <dbReference type="Pfam" id="PF00224"/>
    </source>
</evidence>
<dbReference type="NCBIfam" id="NF004978">
    <property type="entry name" value="PRK06354.1"/>
    <property type="match status" value="1"/>
</dbReference>
<dbReference type="PROSITE" id="PS00110">
    <property type="entry name" value="PYRUVATE_KINASE"/>
    <property type="match status" value="1"/>
</dbReference>
<feature type="domain" description="Pyruvate kinase barrel" evidence="17">
    <location>
        <begin position="8"/>
        <end position="327"/>
    </location>
</feature>
<dbReference type="NCBIfam" id="TIGR01064">
    <property type="entry name" value="pyruv_kin"/>
    <property type="match status" value="1"/>
</dbReference>
<dbReference type="GO" id="GO:0030955">
    <property type="term" value="F:potassium ion binding"/>
    <property type="evidence" value="ECO:0007669"/>
    <property type="project" value="UniProtKB-UniRule"/>
</dbReference>
<evidence type="ECO:0000256" key="12">
    <source>
        <dbReference type="ARBA" id="ARBA00022842"/>
    </source>
</evidence>
<dbReference type="GO" id="GO:0004743">
    <property type="term" value="F:pyruvate kinase activity"/>
    <property type="evidence" value="ECO:0007669"/>
    <property type="project" value="UniProtKB-UniRule"/>
</dbReference>
<dbReference type="InterPro" id="IPR015813">
    <property type="entry name" value="Pyrv/PenolPyrv_kinase-like_dom"/>
</dbReference>
<evidence type="ECO:0000256" key="6">
    <source>
        <dbReference type="ARBA" id="ARBA00018587"/>
    </source>
</evidence>
<dbReference type="Pfam" id="PF00224">
    <property type="entry name" value="PK"/>
    <property type="match status" value="1"/>
</dbReference>
<dbReference type="AlphaFoldDB" id="M7N6Z4"/>
<dbReference type="InterPro" id="IPR040442">
    <property type="entry name" value="Pyrv_kinase-like_dom_sf"/>
</dbReference>
<dbReference type="InterPro" id="IPR036918">
    <property type="entry name" value="Pyrv_Knase_C_sf"/>
</dbReference>
<dbReference type="InterPro" id="IPR011037">
    <property type="entry name" value="Pyrv_Knase-like_insert_dom_sf"/>
</dbReference>
<protein>
    <recommendedName>
        <fullName evidence="6 15">Pyruvate kinase</fullName>
        <ecNumber evidence="5 15">2.7.1.40</ecNumber>
    </recommendedName>
</protein>
<evidence type="ECO:0000256" key="4">
    <source>
        <dbReference type="ARBA" id="ARBA00008663"/>
    </source>
</evidence>
<keyword evidence="20" id="KW-1185">Reference proteome</keyword>
<dbReference type="PANTHER" id="PTHR11817">
    <property type="entry name" value="PYRUVATE KINASE"/>
    <property type="match status" value="1"/>
</dbReference>
<dbReference type="InterPro" id="IPR015806">
    <property type="entry name" value="Pyrv_Knase_insert_dom_sf"/>
</dbReference>
<keyword evidence="14 19" id="KW-0670">Pyruvate</keyword>
<dbReference type="InterPro" id="IPR015795">
    <property type="entry name" value="Pyrv_Knase_C"/>
</dbReference>
<dbReference type="InterPro" id="IPR015793">
    <property type="entry name" value="Pyrv_Knase_brl"/>
</dbReference>
<dbReference type="RefSeq" id="WP_009195172.1">
    <property type="nucleotide sequence ID" value="NZ_AODQ01000036.1"/>
</dbReference>
<evidence type="ECO:0000313" key="20">
    <source>
        <dbReference type="Proteomes" id="UP000011910"/>
    </source>
</evidence>
<comment type="similarity">
    <text evidence="4 16">Belongs to the pyruvate kinase family.</text>
</comment>
<comment type="cofactor">
    <cofactor evidence="2">
        <name>K(+)</name>
        <dbReference type="ChEBI" id="CHEBI:29103"/>
    </cofactor>
</comment>
<evidence type="ECO:0000256" key="5">
    <source>
        <dbReference type="ARBA" id="ARBA00012142"/>
    </source>
</evidence>
<dbReference type="Gene3D" id="2.40.33.10">
    <property type="entry name" value="PK beta-barrel domain-like"/>
    <property type="match status" value="1"/>
</dbReference>
<dbReference type="SUPFAM" id="SSF51621">
    <property type="entry name" value="Phosphoenolpyruvate/pyruvate domain"/>
    <property type="match status" value="1"/>
</dbReference>
<dbReference type="UniPathway" id="UPA00109">
    <property type="reaction ID" value="UER00188"/>
</dbReference>
<dbReference type="Gene3D" id="3.40.1380.20">
    <property type="entry name" value="Pyruvate kinase, C-terminal domain"/>
    <property type="match status" value="1"/>
</dbReference>
<organism evidence="19 20">
    <name type="scientific">Cesiribacter andamanensis AMV16</name>
    <dbReference type="NCBI Taxonomy" id="1279009"/>
    <lineage>
        <taxon>Bacteria</taxon>
        <taxon>Pseudomonadati</taxon>
        <taxon>Bacteroidota</taxon>
        <taxon>Cytophagia</taxon>
        <taxon>Cytophagales</taxon>
        <taxon>Cesiribacteraceae</taxon>
        <taxon>Cesiribacter</taxon>
    </lineage>
</organism>
<dbReference type="OrthoDB" id="9812123at2"/>
<keyword evidence="12 16" id="KW-0460">Magnesium</keyword>
<dbReference type="eggNOG" id="COG0469">
    <property type="taxonomic scope" value="Bacteria"/>
</dbReference>
<comment type="catalytic activity">
    <reaction evidence="16">
        <text>pyruvate + ATP = phosphoenolpyruvate + ADP + H(+)</text>
        <dbReference type="Rhea" id="RHEA:18157"/>
        <dbReference type="ChEBI" id="CHEBI:15361"/>
        <dbReference type="ChEBI" id="CHEBI:15378"/>
        <dbReference type="ChEBI" id="CHEBI:30616"/>
        <dbReference type="ChEBI" id="CHEBI:58702"/>
        <dbReference type="ChEBI" id="CHEBI:456216"/>
        <dbReference type="EC" id="2.7.1.40"/>
    </reaction>
</comment>
<evidence type="ECO:0000256" key="13">
    <source>
        <dbReference type="ARBA" id="ARBA00023152"/>
    </source>
</evidence>
<keyword evidence="9" id="KW-0547">Nucleotide-binding</keyword>
<dbReference type="EC" id="2.7.1.40" evidence="5 15"/>
<dbReference type="Proteomes" id="UP000011910">
    <property type="component" value="Unassembled WGS sequence"/>
</dbReference>
<evidence type="ECO:0000313" key="19">
    <source>
        <dbReference type="EMBL" id="EMR03047.1"/>
    </source>
</evidence>
<evidence type="ECO:0000259" key="18">
    <source>
        <dbReference type="Pfam" id="PF02887"/>
    </source>
</evidence>
<dbReference type="NCBIfam" id="NF004491">
    <property type="entry name" value="PRK05826.1"/>
    <property type="match status" value="1"/>
</dbReference>
<dbReference type="InterPro" id="IPR018209">
    <property type="entry name" value="Pyrv_Knase_AS"/>
</dbReference>
<dbReference type="PRINTS" id="PR01050">
    <property type="entry name" value="PYRUVTKNASE"/>
</dbReference>
<keyword evidence="13 16" id="KW-0324">Glycolysis</keyword>
<dbReference type="STRING" id="1279009.ADICEAN_01776"/>
<dbReference type="GO" id="GO:0005524">
    <property type="term" value="F:ATP binding"/>
    <property type="evidence" value="ECO:0007669"/>
    <property type="project" value="UniProtKB-KW"/>
</dbReference>
<dbReference type="FunFam" id="2.40.33.10:FF:000001">
    <property type="entry name" value="Pyruvate kinase"/>
    <property type="match status" value="1"/>
</dbReference>
<dbReference type="SUPFAM" id="SSF52935">
    <property type="entry name" value="PK C-terminal domain-like"/>
    <property type="match status" value="1"/>
</dbReference>
<gene>
    <name evidence="19" type="primary">pyk</name>
    <name evidence="19" type="ORF">ADICEAN_01776</name>
</gene>
<evidence type="ECO:0000256" key="3">
    <source>
        <dbReference type="ARBA" id="ARBA00004997"/>
    </source>
</evidence>
<keyword evidence="8" id="KW-0479">Metal-binding</keyword>
<dbReference type="FunFam" id="3.20.20.60:FF:000025">
    <property type="entry name" value="Pyruvate kinase"/>
    <property type="match status" value="1"/>
</dbReference>
<sequence length="478" mass="53196">MEQRIAFNKTKIVATVGPACNSREKLKELALAGVDVFRLNFSHGSHEEHLQVVQYVRSINEELGTHIALLQDLQGPKIRTREVENNGVELKAGQELVITTERVLGNSHLISTSYEAMPQDVKSGDMILVDDGKIELRVERSEGNKVFTRVIYGGILKSRKGINLPMTDVSAPSLTEKDEEDLVFGMQNDLDWIALSFVRTADDVLSLKEKIRKAGKYCKVMAKVEKPEALKNIDAIIRAADGIMVARGDLGVETQMEEVPMVQKMIVRKCNDIGKPVIIATQMMESMITNPRPTRAETNDIANAVSDGADALMLSAETAAGQYPLEVIKSMVRTILSVEENMPSIYFKHENVSEQSATFLNDSIVLQACRLAKKVKANAIVGMTKSGYTGYRIASHRPKANVFIFTNNRPLMSSLNLLWGIRCFYYDKMESTDQTFTDITNYLKEMGCLFEGNILIHTASMPIQAKARTNTIKLTVVD</sequence>
<evidence type="ECO:0000256" key="16">
    <source>
        <dbReference type="RuleBase" id="RU000504"/>
    </source>
</evidence>
<evidence type="ECO:0000256" key="11">
    <source>
        <dbReference type="ARBA" id="ARBA00022840"/>
    </source>
</evidence>
<evidence type="ECO:0000256" key="8">
    <source>
        <dbReference type="ARBA" id="ARBA00022723"/>
    </source>
</evidence>
<dbReference type="PATRIC" id="fig|1279009.4.peg.1805"/>
<dbReference type="GO" id="GO:0016301">
    <property type="term" value="F:kinase activity"/>
    <property type="evidence" value="ECO:0007669"/>
    <property type="project" value="UniProtKB-KW"/>
</dbReference>
<comment type="cofactor">
    <cofactor evidence="1">
        <name>Mg(2+)</name>
        <dbReference type="ChEBI" id="CHEBI:18420"/>
    </cofactor>
</comment>
<keyword evidence="10 16" id="KW-0418">Kinase</keyword>
<comment type="pathway">
    <text evidence="3 16">Carbohydrate degradation; glycolysis; pyruvate from D-glyceraldehyde 3-phosphate: step 5/5.</text>
</comment>
<keyword evidence="11" id="KW-0067">ATP-binding</keyword>
<evidence type="ECO:0000256" key="2">
    <source>
        <dbReference type="ARBA" id="ARBA00001958"/>
    </source>
</evidence>
<evidence type="ECO:0000256" key="1">
    <source>
        <dbReference type="ARBA" id="ARBA00001946"/>
    </source>
</evidence>
<feature type="domain" description="Pyruvate kinase C-terminal" evidence="18">
    <location>
        <begin position="362"/>
        <end position="474"/>
    </location>
</feature>
<evidence type="ECO:0000256" key="14">
    <source>
        <dbReference type="ARBA" id="ARBA00023317"/>
    </source>
</evidence>
<dbReference type="GO" id="GO:0000287">
    <property type="term" value="F:magnesium ion binding"/>
    <property type="evidence" value="ECO:0007669"/>
    <property type="project" value="UniProtKB-UniRule"/>
</dbReference>
<evidence type="ECO:0000256" key="9">
    <source>
        <dbReference type="ARBA" id="ARBA00022741"/>
    </source>
</evidence>
<comment type="caution">
    <text evidence="19">The sequence shown here is derived from an EMBL/GenBank/DDBJ whole genome shotgun (WGS) entry which is preliminary data.</text>
</comment>
<evidence type="ECO:0000256" key="7">
    <source>
        <dbReference type="ARBA" id="ARBA00022679"/>
    </source>
</evidence>
<name>M7N6Z4_9BACT</name>
<dbReference type="SUPFAM" id="SSF50800">
    <property type="entry name" value="PK beta-barrel domain-like"/>
    <property type="match status" value="1"/>
</dbReference>
<dbReference type="Gene3D" id="3.20.20.60">
    <property type="entry name" value="Phosphoenolpyruvate-binding domains"/>
    <property type="match status" value="1"/>
</dbReference>
<accession>M7N6Z4</accession>
<evidence type="ECO:0000256" key="10">
    <source>
        <dbReference type="ARBA" id="ARBA00022777"/>
    </source>
</evidence>
<reference evidence="19 20" key="1">
    <citation type="journal article" date="2013" name="Genome Announc.">
        <title>Draft Genome Sequence of Cesiribacter andamanensis Strain AMV16T, Isolated from a Soil Sample from a Mud Volcano in the Andaman Islands, India.</title>
        <authorList>
            <person name="Shivaji S."/>
            <person name="Ara S."/>
            <person name="Begum Z."/>
            <person name="Srinivas T.N."/>
            <person name="Singh A."/>
            <person name="Kumar Pinnaka A."/>
        </authorList>
    </citation>
    <scope>NUCLEOTIDE SEQUENCE [LARGE SCALE GENOMIC DNA]</scope>
    <source>
        <strain evidence="19 20">AMV16</strain>
    </source>
</reference>
<dbReference type="Pfam" id="PF02887">
    <property type="entry name" value="PK_C"/>
    <property type="match status" value="1"/>
</dbReference>
<dbReference type="EMBL" id="AODQ01000036">
    <property type="protein sequence ID" value="EMR03047.1"/>
    <property type="molecule type" value="Genomic_DNA"/>
</dbReference>
<dbReference type="InterPro" id="IPR001697">
    <property type="entry name" value="Pyr_Knase"/>
</dbReference>
<keyword evidence="7 16" id="KW-0808">Transferase</keyword>
<proteinExistence type="inferred from homology"/>
<evidence type="ECO:0000256" key="15">
    <source>
        <dbReference type="NCBIfam" id="TIGR01064"/>
    </source>
</evidence>